<name>T1BP60_9ZZZZ</name>
<dbReference type="AlphaFoldDB" id="T1BP60"/>
<dbReference type="EMBL" id="AUZX01008612">
    <property type="protein sequence ID" value="EQD55034.1"/>
    <property type="molecule type" value="Genomic_DNA"/>
</dbReference>
<evidence type="ECO:0000313" key="2">
    <source>
        <dbReference type="EMBL" id="EQD55034.1"/>
    </source>
</evidence>
<dbReference type="CDD" id="cd16896">
    <property type="entry name" value="LT_Slt70-like"/>
    <property type="match status" value="1"/>
</dbReference>
<dbReference type="PROSITE" id="PS00922">
    <property type="entry name" value="TRANSGLYCOSYLASE"/>
    <property type="match status" value="1"/>
</dbReference>
<evidence type="ECO:0000259" key="1">
    <source>
        <dbReference type="Pfam" id="PF01464"/>
    </source>
</evidence>
<accession>T1BP60</accession>
<dbReference type="InterPro" id="IPR023346">
    <property type="entry name" value="Lysozyme-like_dom_sf"/>
</dbReference>
<feature type="domain" description="Transglycosylase SLT" evidence="1">
    <location>
        <begin position="20"/>
        <end position="127"/>
    </location>
</feature>
<dbReference type="GO" id="GO:0008933">
    <property type="term" value="F:peptidoglycan lytic transglycosylase activity"/>
    <property type="evidence" value="ECO:0007669"/>
    <property type="project" value="InterPro"/>
</dbReference>
<feature type="non-terminal residue" evidence="2">
    <location>
        <position position="154"/>
    </location>
</feature>
<sequence length="154" mass="16759">IAVPWLGSVIYPWPYFGSFVAAARSQQVSPYLLAAVAHVESRFDPLAVSHTGAVGVMQVEPATGSYLGHFPVPAADAHLRQPAQSVAIGARYLHLLEHEFGALDAALAAYNGGDATVRAWMRAGTWRQGRPISEIPYPETRLFVERVLRDMAAY</sequence>
<dbReference type="PANTHER" id="PTHR37423:SF2">
    <property type="entry name" value="MEMBRANE-BOUND LYTIC MUREIN TRANSGLYCOSYLASE C"/>
    <property type="match status" value="1"/>
</dbReference>
<dbReference type="Gene3D" id="1.10.530.10">
    <property type="match status" value="1"/>
</dbReference>
<comment type="caution">
    <text evidence="2">The sequence shown here is derived from an EMBL/GenBank/DDBJ whole genome shotgun (WGS) entry which is preliminary data.</text>
</comment>
<dbReference type="InterPro" id="IPR008258">
    <property type="entry name" value="Transglycosylase_SLT_dom_1"/>
</dbReference>
<dbReference type="InterPro" id="IPR000189">
    <property type="entry name" value="Transglyc_AS"/>
</dbReference>
<proteinExistence type="predicted"/>
<feature type="non-terminal residue" evidence="2">
    <location>
        <position position="1"/>
    </location>
</feature>
<dbReference type="GO" id="GO:0016020">
    <property type="term" value="C:membrane"/>
    <property type="evidence" value="ECO:0007669"/>
    <property type="project" value="InterPro"/>
</dbReference>
<dbReference type="SUPFAM" id="SSF53955">
    <property type="entry name" value="Lysozyme-like"/>
    <property type="match status" value="1"/>
</dbReference>
<gene>
    <name evidence="2" type="ORF">B1A_11948</name>
</gene>
<dbReference type="PANTHER" id="PTHR37423">
    <property type="entry name" value="SOLUBLE LYTIC MUREIN TRANSGLYCOSYLASE-RELATED"/>
    <property type="match status" value="1"/>
</dbReference>
<organism evidence="2">
    <name type="scientific">mine drainage metagenome</name>
    <dbReference type="NCBI Taxonomy" id="410659"/>
    <lineage>
        <taxon>unclassified sequences</taxon>
        <taxon>metagenomes</taxon>
        <taxon>ecological metagenomes</taxon>
    </lineage>
</organism>
<dbReference type="GO" id="GO:0000270">
    <property type="term" value="P:peptidoglycan metabolic process"/>
    <property type="evidence" value="ECO:0007669"/>
    <property type="project" value="InterPro"/>
</dbReference>
<protein>
    <submittedName>
        <fullName evidence="2">Lytic transglycosylase, catalytic</fullName>
    </submittedName>
</protein>
<reference evidence="2" key="2">
    <citation type="journal article" date="2014" name="ISME J.">
        <title>Microbial stratification in low pH oxic and suboxic macroscopic growths along an acid mine drainage.</title>
        <authorList>
            <person name="Mendez-Garcia C."/>
            <person name="Mesa V."/>
            <person name="Sprenger R.R."/>
            <person name="Richter M."/>
            <person name="Diez M.S."/>
            <person name="Solano J."/>
            <person name="Bargiela R."/>
            <person name="Golyshina O.V."/>
            <person name="Manteca A."/>
            <person name="Ramos J.L."/>
            <person name="Gallego J.R."/>
            <person name="Llorente I."/>
            <person name="Martins Dos Santos V.A."/>
            <person name="Jensen O.N."/>
            <person name="Pelaez A.I."/>
            <person name="Sanchez J."/>
            <person name="Ferrer M."/>
        </authorList>
    </citation>
    <scope>NUCLEOTIDE SEQUENCE</scope>
</reference>
<reference evidence="2" key="1">
    <citation type="submission" date="2013-08" db="EMBL/GenBank/DDBJ databases">
        <authorList>
            <person name="Mendez C."/>
            <person name="Richter M."/>
            <person name="Ferrer M."/>
            <person name="Sanchez J."/>
        </authorList>
    </citation>
    <scope>NUCLEOTIDE SEQUENCE</scope>
</reference>
<dbReference type="Pfam" id="PF01464">
    <property type="entry name" value="SLT"/>
    <property type="match status" value="1"/>
</dbReference>